<dbReference type="Proteomes" id="UP000428803">
    <property type="component" value="Chromosome"/>
</dbReference>
<dbReference type="Pfam" id="PF01263">
    <property type="entry name" value="Aldose_epim"/>
    <property type="match status" value="1"/>
</dbReference>
<organism evidence="1 2">
    <name type="scientific">Sphingorhabdus lacus</name>
    <dbReference type="NCBI Taxonomy" id="392610"/>
    <lineage>
        <taxon>Bacteria</taxon>
        <taxon>Pseudomonadati</taxon>
        <taxon>Pseudomonadota</taxon>
        <taxon>Alphaproteobacteria</taxon>
        <taxon>Sphingomonadales</taxon>
        <taxon>Sphingomonadaceae</taxon>
        <taxon>Sphingorhabdus</taxon>
    </lineage>
</organism>
<protein>
    <submittedName>
        <fullName evidence="1">Aldose 1-epimerase</fullName>
    </submittedName>
</protein>
<sequence length="307" mass="34049">MCSTHQDPSQLPMNSNPETLYLKHGSSDCILCPEVGGAIVAWTVSGQNMLRSTDAAALGSRDPLRFASFPLVPFSNRIGFASFNWMGEEIGLDPNFSPEPHAIHGVGWTSCWDAERMSEAETVMRYRHTRDSRWPWSFSATQHIRLDGDRLEITLEAFNLSEEPAPLAFGHHPYFDQDGAFLQFKAKRVLMNDHMALPTDMLTPEGVYDFQEGEPVSGKNIDHCFAQWDGVASILWPDRPLGLQIESNMPAAVLYIPPHGESFCFEPVPHINNALNRPTDEPAMPTVPPGGSYRSSIILSAVPAQSL</sequence>
<evidence type="ECO:0000313" key="2">
    <source>
        <dbReference type="Proteomes" id="UP000428803"/>
    </source>
</evidence>
<dbReference type="InterPro" id="IPR011013">
    <property type="entry name" value="Gal_mutarotase_sf_dom"/>
</dbReference>
<keyword evidence="2" id="KW-1185">Reference proteome</keyword>
<evidence type="ECO:0000313" key="1">
    <source>
        <dbReference type="EMBL" id="QGY82059.1"/>
    </source>
</evidence>
<dbReference type="EMBL" id="CP035733">
    <property type="protein sequence ID" value="QGY82059.1"/>
    <property type="molecule type" value="Genomic_DNA"/>
</dbReference>
<dbReference type="SUPFAM" id="SSF74650">
    <property type="entry name" value="Galactose mutarotase-like"/>
    <property type="match status" value="1"/>
</dbReference>
<accession>A0A6I6L846</accession>
<dbReference type="InterPro" id="IPR014718">
    <property type="entry name" value="GH-type_carb-bd"/>
</dbReference>
<proteinExistence type="predicted"/>
<dbReference type="InterPro" id="IPR008183">
    <property type="entry name" value="Aldose_1/G6P_1-epimerase"/>
</dbReference>
<dbReference type="CDD" id="cd09021">
    <property type="entry name" value="Aldose_epim_Ec_YphB"/>
    <property type="match status" value="1"/>
</dbReference>
<name>A0A6I6L846_9SPHN</name>
<dbReference type="GO" id="GO:0005975">
    <property type="term" value="P:carbohydrate metabolic process"/>
    <property type="evidence" value="ECO:0007669"/>
    <property type="project" value="InterPro"/>
</dbReference>
<dbReference type="KEGG" id="slaa:EUU25_16400"/>
<dbReference type="GO" id="GO:0016853">
    <property type="term" value="F:isomerase activity"/>
    <property type="evidence" value="ECO:0007669"/>
    <property type="project" value="InterPro"/>
</dbReference>
<dbReference type="AlphaFoldDB" id="A0A6I6L846"/>
<reference evidence="2" key="1">
    <citation type="submission" date="2019-01" db="EMBL/GenBank/DDBJ databases">
        <title>Sphingorhabdus lacus sp.nov., isolated from an oligotrophic freshwater lake.</title>
        <authorList>
            <person name="Park M."/>
        </authorList>
    </citation>
    <scope>NUCLEOTIDE SEQUENCE [LARGE SCALE GENOMIC DNA]</scope>
    <source>
        <strain evidence="2">IMCC1753</strain>
    </source>
</reference>
<dbReference type="Gene3D" id="2.70.98.10">
    <property type="match status" value="1"/>
</dbReference>
<gene>
    <name evidence="1" type="ORF">EUU25_16400</name>
</gene>
<dbReference type="GO" id="GO:0030246">
    <property type="term" value="F:carbohydrate binding"/>
    <property type="evidence" value="ECO:0007669"/>
    <property type="project" value="InterPro"/>
</dbReference>